<dbReference type="SUPFAM" id="SSF111321">
    <property type="entry name" value="AF1104-like"/>
    <property type="match status" value="1"/>
</dbReference>
<dbReference type="RefSeq" id="WP_013022709.1">
    <property type="nucleotide sequence ID" value="NC_013949.1"/>
</dbReference>
<organism evidence="2 3">
    <name type="scientific">Helicobacter mustelae (strain ATCC 43772 / CCUG 25715 / CIP 103759 / LMG 18044 / NCTC 12198 / R85-136P)</name>
    <name type="common">Campylobacter mustelae</name>
    <dbReference type="NCBI Taxonomy" id="679897"/>
    <lineage>
        <taxon>Bacteria</taxon>
        <taxon>Pseudomonadati</taxon>
        <taxon>Campylobacterota</taxon>
        <taxon>Epsilonproteobacteria</taxon>
        <taxon>Campylobacterales</taxon>
        <taxon>Helicobacteraceae</taxon>
        <taxon>Helicobacter</taxon>
    </lineage>
</organism>
<evidence type="ECO:0000313" key="3">
    <source>
        <dbReference type="Proteomes" id="UP000001522"/>
    </source>
</evidence>
<evidence type="ECO:0000259" key="1">
    <source>
        <dbReference type="Pfam" id="PF01937"/>
    </source>
</evidence>
<name>D3UGJ6_HELM1</name>
<feature type="domain" description="Damage-control phosphatase ARMT1-like metal-binding" evidence="1">
    <location>
        <begin position="4"/>
        <end position="275"/>
    </location>
</feature>
<sequence length="298" mass="33991">MNATKECQACIFQQIQNTLKLFPQENHEEILEQTKNLLCTQKKSPPPKIALPIYENLAKLTNTPDIYQSIKKACIQKAHQMLQELGTPSQEEPRSLLKESIKIAALGNVIDYGAQAKFSWEKMDLALSFARFDFEPFWEKISRASTLLYLADNAGENIFDTLLIKNLKTLYPDLNILYLTRHAPIINDLTLEDITQNPLCTDLLKYCTIASSHVCTPGFIYEDATKEIQEIFDRADLIIAKGMGNFECLESHKKDTLFFLFKIKCQVVANFLSLPIGKMIFKQNISSPYLEKSTKKLP</sequence>
<keyword evidence="3" id="KW-1185">Reference proteome</keyword>
<reference evidence="2 3" key="1">
    <citation type="journal article" date="2010" name="BMC Genomics">
        <title>Comparative genomics and proteomics of Helicobacter mustelae, an ulcerogenic and carcinogenic gastric pathogen.</title>
        <authorList>
            <person name="O'Toole P.W."/>
            <person name="Snelling W.J."/>
            <person name="Canchaya C."/>
            <person name="Forde B.M."/>
            <person name="Hardie K.R."/>
            <person name="Josenhans C."/>
            <person name="Graham R.L.J."/>
            <person name="McMullan G."/>
            <person name="Parkhill J."/>
            <person name="Belda E."/>
            <person name="Bentley S.D."/>
        </authorList>
    </citation>
    <scope>NUCLEOTIDE SEQUENCE [LARGE SCALE GENOMIC DNA]</scope>
    <source>
        <strain evidence="3">ATCC 43772 / LMG 18044 / NCTC 12198 / 12198</strain>
    </source>
</reference>
<dbReference type="Proteomes" id="UP000001522">
    <property type="component" value="Chromosome"/>
</dbReference>
<dbReference type="PIRSF" id="PIRSF006593">
    <property type="entry name" value="UCP006593"/>
    <property type="match status" value="1"/>
</dbReference>
<dbReference type="HOGENOM" id="CLU_071520_0_0_7"/>
<dbReference type="KEGG" id="hms:HMU03550"/>
<dbReference type="Pfam" id="PF01937">
    <property type="entry name" value="ARMT1-like_dom"/>
    <property type="match status" value="1"/>
</dbReference>
<protein>
    <recommendedName>
        <fullName evidence="1">Damage-control phosphatase ARMT1-like metal-binding domain-containing protein</fullName>
    </recommendedName>
</protein>
<dbReference type="eggNOG" id="COG1578">
    <property type="taxonomic scope" value="Bacteria"/>
</dbReference>
<dbReference type="EMBL" id="FN555004">
    <property type="protein sequence ID" value="CBG39617.1"/>
    <property type="molecule type" value="Genomic_DNA"/>
</dbReference>
<dbReference type="Gene3D" id="3.40.50.10880">
    <property type="entry name" value="Uncharacterised protein PF01937, DUF89, domain 3"/>
    <property type="match status" value="1"/>
</dbReference>
<dbReference type="InterPro" id="IPR002791">
    <property type="entry name" value="ARMT1-like_metal-bd"/>
</dbReference>
<dbReference type="STRING" id="679897.HMU03550"/>
<proteinExistence type="predicted"/>
<accession>D3UGJ6</accession>
<dbReference type="Gene3D" id="1.10.285.20">
    <property type="entry name" value="Uncharacterised protein PF01937, DUF89, domain 2"/>
    <property type="match status" value="1"/>
</dbReference>
<dbReference type="InterPro" id="IPR036075">
    <property type="entry name" value="ARMT-1-like_metal-bd_sf"/>
</dbReference>
<dbReference type="InterPro" id="IPR014444">
    <property type="entry name" value="PH1575-like"/>
</dbReference>
<gene>
    <name evidence="2" type="ordered locus">HMU03550</name>
</gene>
<evidence type="ECO:0000313" key="2">
    <source>
        <dbReference type="EMBL" id="CBG39617.1"/>
    </source>
</evidence>
<dbReference type="AlphaFoldDB" id="D3UGJ6"/>